<dbReference type="PANTHER" id="PTHR11188:SF17">
    <property type="entry name" value="FI21816P1"/>
    <property type="match status" value="1"/>
</dbReference>
<dbReference type="Gene3D" id="2.60.40.640">
    <property type="match status" value="2"/>
</dbReference>
<evidence type="ECO:0000256" key="1">
    <source>
        <dbReference type="SAM" id="MobiDB-lite"/>
    </source>
</evidence>
<organism evidence="3 4">
    <name type="scientific">Fistulifera solaris</name>
    <name type="common">Oleaginous diatom</name>
    <dbReference type="NCBI Taxonomy" id="1519565"/>
    <lineage>
        <taxon>Eukaryota</taxon>
        <taxon>Sar</taxon>
        <taxon>Stramenopiles</taxon>
        <taxon>Ochrophyta</taxon>
        <taxon>Bacillariophyta</taxon>
        <taxon>Bacillariophyceae</taxon>
        <taxon>Bacillariophycidae</taxon>
        <taxon>Naviculales</taxon>
        <taxon>Naviculaceae</taxon>
        <taxon>Fistulifera</taxon>
    </lineage>
</organism>
<dbReference type="SMART" id="SM01017">
    <property type="entry name" value="Arrestin_C"/>
    <property type="match status" value="1"/>
</dbReference>
<name>A0A1Z5K1W3_FISSO</name>
<dbReference type="InterPro" id="IPR050357">
    <property type="entry name" value="Arrestin_domain-protein"/>
</dbReference>
<dbReference type="InterPro" id="IPR011022">
    <property type="entry name" value="Arrestin_C-like"/>
</dbReference>
<feature type="compositionally biased region" description="Low complexity" evidence="1">
    <location>
        <begin position="351"/>
        <end position="370"/>
    </location>
</feature>
<feature type="domain" description="Arrestin C-terminal-like" evidence="2">
    <location>
        <begin position="189"/>
        <end position="324"/>
    </location>
</feature>
<proteinExistence type="predicted"/>
<dbReference type="InterPro" id="IPR014756">
    <property type="entry name" value="Ig_E-set"/>
</dbReference>
<evidence type="ECO:0000259" key="2">
    <source>
        <dbReference type="SMART" id="SM01017"/>
    </source>
</evidence>
<dbReference type="Pfam" id="PF00339">
    <property type="entry name" value="Arrestin_N"/>
    <property type="match status" value="1"/>
</dbReference>
<gene>
    <name evidence="3" type="ORF">FisN_17Lh090</name>
</gene>
<dbReference type="GO" id="GO:0015031">
    <property type="term" value="P:protein transport"/>
    <property type="evidence" value="ECO:0007669"/>
    <property type="project" value="TreeGrafter"/>
</dbReference>
<evidence type="ECO:0000313" key="3">
    <source>
        <dbReference type="EMBL" id="GAX20139.1"/>
    </source>
</evidence>
<dbReference type="OrthoDB" id="46975at2759"/>
<sequence length="556" mass="61724">MGNKQCKVVLRVDEPERIHQAGDRLSGRIYLNACNKTDLTKLHDIHLVLEGVEYVEISQSKKAHRRRKKESLDNDLPIIERESKVLRHKVHSVVQLDGKLRPGQYEYPFHLWLPNDLPSSMPRIRSRKRNFAEIRYTLTVNVSHVDSVSSAAQLSDKRTIHIAAQALPQGPPIVTRPEIYPVKMCSFFRRGCIQLGWETPSDVCAAGGTLPVIVSGFNQSSLNVLKISVKLIETVEFFTSKENLRKVVSRLVTTEKLSTEELSWWRPRYKPSTDDSSGAPQPQVIQLFVPYDVRDSYSGTLIKVKHSIVVAVEMDGGFMSTTPESAVRVKVRRALKSDDETTQIPISYPMNPDYQDDSSPSYDNSDTSSDCSLSDWHPHVAEEVTAVPMVSAVLIDEGCAQNSSLPIAAAAIAPPIVAPSAPRESPSRMVNPAAVNPSISQLHSMIETRPENIQALLSDTLWSDLVRRLTPRDYCTSIQKAGRSGPSVAFTLAQSMGCSFTTRHVLASIYGLSDSTIRMDVVLSTASLAKDILQNRGSIERELTPEELSNFRAVLA</sequence>
<reference evidence="3 4" key="1">
    <citation type="journal article" date="2015" name="Plant Cell">
        <title>Oil accumulation by the oleaginous diatom Fistulifera solaris as revealed by the genome and transcriptome.</title>
        <authorList>
            <person name="Tanaka T."/>
            <person name="Maeda Y."/>
            <person name="Veluchamy A."/>
            <person name="Tanaka M."/>
            <person name="Abida H."/>
            <person name="Marechal E."/>
            <person name="Bowler C."/>
            <person name="Muto M."/>
            <person name="Sunaga Y."/>
            <person name="Tanaka M."/>
            <person name="Yoshino T."/>
            <person name="Taniguchi T."/>
            <person name="Fukuda Y."/>
            <person name="Nemoto M."/>
            <person name="Matsumoto M."/>
            <person name="Wong P.S."/>
            <person name="Aburatani S."/>
            <person name="Fujibuchi W."/>
        </authorList>
    </citation>
    <scope>NUCLEOTIDE SEQUENCE [LARGE SCALE GENOMIC DNA]</scope>
    <source>
        <strain evidence="3 4">JPCC DA0580</strain>
    </source>
</reference>
<dbReference type="SUPFAM" id="SSF81296">
    <property type="entry name" value="E set domains"/>
    <property type="match status" value="2"/>
</dbReference>
<dbReference type="InterPro" id="IPR011021">
    <property type="entry name" value="Arrestin-like_N"/>
</dbReference>
<protein>
    <recommendedName>
        <fullName evidence="2">Arrestin C-terminal-like domain-containing protein</fullName>
    </recommendedName>
</protein>
<dbReference type="InterPro" id="IPR014752">
    <property type="entry name" value="Arrestin-like_C"/>
</dbReference>
<dbReference type="InParanoid" id="A0A1Z5K1W3"/>
<dbReference type="Proteomes" id="UP000198406">
    <property type="component" value="Unassembled WGS sequence"/>
</dbReference>
<dbReference type="GO" id="GO:0005737">
    <property type="term" value="C:cytoplasm"/>
    <property type="evidence" value="ECO:0007669"/>
    <property type="project" value="TreeGrafter"/>
</dbReference>
<dbReference type="AlphaFoldDB" id="A0A1Z5K1W3"/>
<dbReference type="PANTHER" id="PTHR11188">
    <property type="entry name" value="ARRESTIN DOMAIN CONTAINING PROTEIN"/>
    <property type="match status" value="1"/>
</dbReference>
<comment type="caution">
    <text evidence="3">The sequence shown here is derived from an EMBL/GenBank/DDBJ whole genome shotgun (WGS) entry which is preliminary data.</text>
</comment>
<keyword evidence="4" id="KW-1185">Reference proteome</keyword>
<evidence type="ECO:0000313" key="4">
    <source>
        <dbReference type="Proteomes" id="UP000198406"/>
    </source>
</evidence>
<accession>A0A1Z5K1W3</accession>
<feature type="region of interest" description="Disordered" evidence="1">
    <location>
        <begin position="338"/>
        <end position="374"/>
    </location>
</feature>
<dbReference type="EMBL" id="BDSP01000143">
    <property type="protein sequence ID" value="GAX20139.1"/>
    <property type="molecule type" value="Genomic_DNA"/>
</dbReference>
<dbReference type="Pfam" id="PF02752">
    <property type="entry name" value="Arrestin_C"/>
    <property type="match status" value="1"/>
</dbReference>